<evidence type="ECO:0000256" key="1">
    <source>
        <dbReference type="SAM" id="SignalP"/>
    </source>
</evidence>
<evidence type="ECO:0000313" key="3">
    <source>
        <dbReference type="Proteomes" id="UP000619079"/>
    </source>
</evidence>
<reference evidence="2" key="1">
    <citation type="submission" date="2020-12" db="EMBL/GenBank/DDBJ databases">
        <title>Sedimentitalea sp. nov., isolated from sand in Incheon.</title>
        <authorList>
            <person name="Kim W."/>
        </authorList>
    </citation>
    <scope>NUCLEOTIDE SEQUENCE</scope>
    <source>
        <strain evidence="2">CAU 1593</strain>
    </source>
</reference>
<dbReference type="NCBIfam" id="TIGR02001">
    <property type="entry name" value="gcw_chp"/>
    <property type="match status" value="1"/>
</dbReference>
<feature type="chain" id="PRO_5035145479" evidence="1">
    <location>
        <begin position="29"/>
        <end position="235"/>
    </location>
</feature>
<gene>
    <name evidence="2" type="ORF">JF290_04245</name>
</gene>
<feature type="signal peptide" evidence="1">
    <location>
        <begin position="1"/>
        <end position="28"/>
    </location>
</feature>
<dbReference type="RefSeq" id="WP_199023499.1">
    <property type="nucleotide sequence ID" value="NZ_JAELVR010000002.1"/>
</dbReference>
<dbReference type="Proteomes" id="UP000619079">
    <property type="component" value="Unassembled WGS sequence"/>
</dbReference>
<organism evidence="2 3">
    <name type="scientific">Sedimentitalea arenosa</name>
    <dbReference type="NCBI Taxonomy" id="2798803"/>
    <lineage>
        <taxon>Bacteria</taxon>
        <taxon>Pseudomonadati</taxon>
        <taxon>Pseudomonadota</taxon>
        <taxon>Alphaproteobacteria</taxon>
        <taxon>Rhodobacterales</taxon>
        <taxon>Paracoccaceae</taxon>
        <taxon>Sedimentitalea</taxon>
    </lineage>
</organism>
<dbReference type="AlphaFoldDB" id="A0A8J7IHT5"/>
<proteinExistence type="predicted"/>
<comment type="caution">
    <text evidence="2">The sequence shown here is derived from an EMBL/GenBank/DDBJ whole genome shotgun (WGS) entry which is preliminary data.</text>
</comment>
<dbReference type="Pfam" id="PF09694">
    <property type="entry name" value="Gcw_chp"/>
    <property type="match status" value="1"/>
</dbReference>
<protein>
    <submittedName>
        <fullName evidence="2">Uncharacterized protein</fullName>
    </submittedName>
</protein>
<keyword evidence="3" id="KW-1185">Reference proteome</keyword>
<sequence length="235" mass="26043">MPAVPVQRLLALLFRGIAVAGLAAPASAQTTLPPTELSYILSATITSDYVANGISQSGGNPSFQPFFELDWRGFYGGVAVSYVRLNRDRTEFDVYVGHRRRLANDLFFDLSYRRFWLNASGDCCGEAKARVIFPIGKTVGAELLLAYNDTIDSLNQRGRVLWDLSDRWNITAALGETSFNDNQYWNVGATYTLRNRLALSMRYEGAETGDPGLVVSLGWSNVTNDIARLLVNPFQ</sequence>
<keyword evidence="1" id="KW-0732">Signal</keyword>
<evidence type="ECO:0000313" key="2">
    <source>
        <dbReference type="EMBL" id="MBJ6370727.1"/>
    </source>
</evidence>
<accession>A0A8J7IHT5</accession>
<dbReference type="InterPro" id="IPR010239">
    <property type="entry name" value="CHP02001"/>
</dbReference>
<name>A0A8J7IHT5_9RHOB</name>
<dbReference type="EMBL" id="JAELVR010000002">
    <property type="protein sequence ID" value="MBJ6370727.1"/>
    <property type="molecule type" value="Genomic_DNA"/>
</dbReference>